<comment type="caution">
    <text evidence="1">The sequence shown here is derived from an EMBL/GenBank/DDBJ whole genome shotgun (WGS) entry which is preliminary data.</text>
</comment>
<keyword evidence="2" id="KW-1185">Reference proteome</keyword>
<evidence type="ECO:0008006" key="3">
    <source>
        <dbReference type="Google" id="ProtNLM"/>
    </source>
</evidence>
<dbReference type="EMBL" id="BJCL01000002">
    <property type="protein sequence ID" value="GCL61874.1"/>
    <property type="molecule type" value="Genomic_DNA"/>
</dbReference>
<gene>
    <name evidence="1" type="ORF">AQPW35_09550</name>
</gene>
<reference evidence="2" key="1">
    <citation type="submission" date="2019-03" db="EMBL/GenBank/DDBJ databases">
        <title>Aquabacterium pictum sp.nov., the first bacteriochlorophyll a-containing freshwater bacterium in the genus Aquabacterium of the class Betaproteobacteria.</title>
        <authorList>
            <person name="Hirose S."/>
            <person name="Tank M."/>
            <person name="Hara E."/>
            <person name="Tamaki H."/>
            <person name="Takaichi S."/>
            <person name="Haruta S."/>
            <person name="Hanada S."/>
        </authorList>
    </citation>
    <scope>NUCLEOTIDE SEQUENCE [LARGE SCALE GENOMIC DNA]</scope>
    <source>
        <strain evidence="2">W35</strain>
    </source>
</reference>
<proteinExistence type="predicted"/>
<sequence>MPHLQLRKLVIQLEEVHTEAGRPVSPPSRKVTVAGVIANPCAGRYVEDLSVLVDLGAEVSGLLAERGVAALGVAPDDVTAYGKGAIVGTNGELEHAAALMHPRFGAPVRRAVGQGDDIIPSTKKVGAPGSTIVMPVTHKNRIWNFDDMDAAEITVPDAPRPDEILVAVVLAIGGRPLHRTKPVA</sequence>
<dbReference type="AlphaFoldDB" id="A0A480AJR3"/>
<dbReference type="SUPFAM" id="SSF160519">
    <property type="entry name" value="BB2672-like"/>
    <property type="match status" value="1"/>
</dbReference>
<organism evidence="1 2">
    <name type="scientific">Pseudaquabacterium pictum</name>
    <dbReference type="NCBI Taxonomy" id="2315236"/>
    <lineage>
        <taxon>Bacteria</taxon>
        <taxon>Pseudomonadati</taxon>
        <taxon>Pseudomonadota</taxon>
        <taxon>Betaproteobacteria</taxon>
        <taxon>Burkholderiales</taxon>
        <taxon>Sphaerotilaceae</taxon>
        <taxon>Pseudaquabacterium</taxon>
    </lineage>
</organism>
<accession>A0A480AJR3</accession>
<dbReference type="RefSeq" id="WP_137731639.1">
    <property type="nucleotide sequence ID" value="NZ_BJCL01000002.1"/>
</dbReference>
<name>A0A480AJR3_9BURK</name>
<evidence type="ECO:0000313" key="2">
    <source>
        <dbReference type="Proteomes" id="UP000301751"/>
    </source>
</evidence>
<dbReference type="OrthoDB" id="9803312at2"/>
<evidence type="ECO:0000313" key="1">
    <source>
        <dbReference type="EMBL" id="GCL61874.1"/>
    </source>
</evidence>
<dbReference type="InterPro" id="IPR035936">
    <property type="entry name" value="BB2672"/>
</dbReference>
<dbReference type="Proteomes" id="UP000301751">
    <property type="component" value="Unassembled WGS sequence"/>
</dbReference>
<protein>
    <recommendedName>
        <fullName evidence="3">Peptide synthetase</fullName>
    </recommendedName>
</protein>
<dbReference type="Gene3D" id="3.30.1330.110">
    <property type="entry name" value="BB2672"/>
    <property type="match status" value="1"/>
</dbReference>
<dbReference type="Pfam" id="PF06684">
    <property type="entry name" value="AA_synth"/>
    <property type="match status" value="1"/>
</dbReference>
<dbReference type="InterPro" id="IPR009569">
    <property type="entry name" value="AA_synth_put"/>
</dbReference>